<dbReference type="RefSeq" id="WP_147129602.1">
    <property type="nucleotide sequence ID" value="NZ_BJXA01000009.1"/>
</dbReference>
<protein>
    <submittedName>
        <fullName evidence="2">Uncharacterized protein</fullName>
    </submittedName>
</protein>
<dbReference type="AlphaFoldDB" id="A0A511M9X7"/>
<evidence type="ECO:0000313" key="3">
    <source>
        <dbReference type="Proteomes" id="UP000321424"/>
    </source>
</evidence>
<dbReference type="Proteomes" id="UP000321424">
    <property type="component" value="Unassembled WGS sequence"/>
</dbReference>
<comment type="caution">
    <text evidence="2">The sequence shown here is derived from an EMBL/GenBank/DDBJ whole genome shotgun (WGS) entry which is preliminary data.</text>
</comment>
<feature type="compositionally biased region" description="Basic and acidic residues" evidence="1">
    <location>
        <begin position="1"/>
        <end position="11"/>
    </location>
</feature>
<dbReference type="EMBL" id="BJXA01000009">
    <property type="protein sequence ID" value="GEM37464.1"/>
    <property type="molecule type" value="Genomic_DNA"/>
</dbReference>
<evidence type="ECO:0000313" key="2">
    <source>
        <dbReference type="EMBL" id="GEM37464.1"/>
    </source>
</evidence>
<feature type="region of interest" description="Disordered" evidence="1">
    <location>
        <begin position="1"/>
        <end position="30"/>
    </location>
</feature>
<evidence type="ECO:0000256" key="1">
    <source>
        <dbReference type="SAM" id="MobiDB-lite"/>
    </source>
</evidence>
<organism evidence="2 3">
    <name type="scientific">Nocardia ninae NBRC 108245</name>
    <dbReference type="NCBI Taxonomy" id="1210091"/>
    <lineage>
        <taxon>Bacteria</taxon>
        <taxon>Bacillati</taxon>
        <taxon>Actinomycetota</taxon>
        <taxon>Actinomycetes</taxon>
        <taxon>Mycobacteriales</taxon>
        <taxon>Nocardiaceae</taxon>
        <taxon>Nocardia</taxon>
    </lineage>
</organism>
<sequence>MNEAEGPEKVAETAPMRRGMVSHSGSHPVTVPQEPVVRAALWTMIGYHIHARAEPSDPLTDGTLYWGVAADAPDSRKFTYSRFCWPAAQEDWLPLLNLPRQFRARYPDLWGIGLSWRGGIEAFARPSEIPIEIRLATLFGASTAKNGKVIGAMIFDPRGILYACALPDVHDDDTIPTFHYCDTRLQTADWVTDCTRPSPVALSWLQALTLDPVANNNVLGAVQANGRAFLRAQDPVGGIGVHQIPGGATDSPNE</sequence>
<gene>
    <name evidence="2" type="ORF">NN4_19830</name>
</gene>
<proteinExistence type="predicted"/>
<reference evidence="2 3" key="1">
    <citation type="submission" date="2019-07" db="EMBL/GenBank/DDBJ databases">
        <title>Whole genome shotgun sequence of Nocardia ninae NBRC 108245.</title>
        <authorList>
            <person name="Hosoyama A."/>
            <person name="Uohara A."/>
            <person name="Ohji S."/>
            <person name="Ichikawa N."/>
        </authorList>
    </citation>
    <scope>NUCLEOTIDE SEQUENCE [LARGE SCALE GENOMIC DNA]</scope>
    <source>
        <strain evidence="2 3">NBRC 108245</strain>
    </source>
</reference>
<accession>A0A511M9X7</accession>
<name>A0A511M9X7_9NOCA</name>
<keyword evidence="3" id="KW-1185">Reference proteome</keyword>